<dbReference type="InParanoid" id="A0A136J8B5"/>
<reference evidence="3" key="1">
    <citation type="submission" date="2016-02" db="EMBL/GenBank/DDBJ databases">
        <title>Draft genome sequence of Microdochium bolleyi, a fungal endophyte of beachgrass.</title>
        <authorList>
            <consortium name="DOE Joint Genome Institute"/>
            <person name="David A.S."/>
            <person name="May G."/>
            <person name="Haridas S."/>
            <person name="Lim J."/>
            <person name="Wang M."/>
            <person name="Labutti K."/>
            <person name="Lipzen A."/>
            <person name="Barry K."/>
            <person name="Grigoriev I.V."/>
        </authorList>
    </citation>
    <scope>NUCLEOTIDE SEQUENCE [LARGE SCALE GENOMIC DNA]</scope>
    <source>
        <strain evidence="3">J235TASD1</strain>
    </source>
</reference>
<sequence>MPTPLDNAMKSKNAVIAFSAMVTGAVLWTMWGGEIFPRDSDPTGDPETWTRDELRRWLAAVAEPVSPGEGHSETTAGESKGEHEVVLWFCTDFMSRKVPTLGRRIRYMWLGCVRRLRYTFAYAPCRFS</sequence>
<name>A0A136J8B5_9PEZI</name>
<evidence type="ECO:0000256" key="1">
    <source>
        <dbReference type="SAM" id="Phobius"/>
    </source>
</evidence>
<protein>
    <submittedName>
        <fullName evidence="2">Uncharacterized protein</fullName>
    </submittedName>
</protein>
<organism evidence="2 3">
    <name type="scientific">Microdochium bolleyi</name>
    <dbReference type="NCBI Taxonomy" id="196109"/>
    <lineage>
        <taxon>Eukaryota</taxon>
        <taxon>Fungi</taxon>
        <taxon>Dikarya</taxon>
        <taxon>Ascomycota</taxon>
        <taxon>Pezizomycotina</taxon>
        <taxon>Sordariomycetes</taxon>
        <taxon>Xylariomycetidae</taxon>
        <taxon>Xylariales</taxon>
        <taxon>Microdochiaceae</taxon>
        <taxon>Microdochium</taxon>
    </lineage>
</organism>
<dbReference type="EMBL" id="KQ964248">
    <property type="protein sequence ID" value="KXJ93296.1"/>
    <property type="molecule type" value="Genomic_DNA"/>
</dbReference>
<keyword evidence="1" id="KW-0812">Transmembrane</keyword>
<evidence type="ECO:0000313" key="3">
    <source>
        <dbReference type="Proteomes" id="UP000070501"/>
    </source>
</evidence>
<feature type="transmembrane region" description="Helical" evidence="1">
    <location>
        <begin position="12"/>
        <end position="31"/>
    </location>
</feature>
<keyword evidence="3" id="KW-1185">Reference proteome</keyword>
<accession>A0A136J8B5</accession>
<dbReference type="AlphaFoldDB" id="A0A136J8B5"/>
<proteinExistence type="predicted"/>
<keyword evidence="1" id="KW-0472">Membrane</keyword>
<dbReference type="Proteomes" id="UP000070501">
    <property type="component" value="Unassembled WGS sequence"/>
</dbReference>
<dbReference type="OrthoDB" id="5341873at2759"/>
<gene>
    <name evidence="2" type="ORF">Micbo1qcDRAFT_54598</name>
</gene>
<keyword evidence="1" id="KW-1133">Transmembrane helix</keyword>
<evidence type="ECO:0000313" key="2">
    <source>
        <dbReference type="EMBL" id="KXJ93296.1"/>
    </source>
</evidence>